<dbReference type="InterPro" id="IPR052336">
    <property type="entry name" value="MlaD_Phospholipid_Transporter"/>
</dbReference>
<dbReference type="EMBL" id="DTGZ01000001">
    <property type="protein sequence ID" value="HGV96672.1"/>
    <property type="molecule type" value="Genomic_DNA"/>
</dbReference>
<feature type="transmembrane region" description="Helical" evidence="1">
    <location>
        <begin position="12"/>
        <end position="28"/>
    </location>
</feature>
<organism evidence="3">
    <name type="scientific">candidate division WOR-3 bacterium</name>
    <dbReference type="NCBI Taxonomy" id="2052148"/>
    <lineage>
        <taxon>Bacteria</taxon>
        <taxon>Bacteria division WOR-3</taxon>
    </lineage>
</organism>
<dbReference type="AlphaFoldDB" id="A0A7C4X7M8"/>
<keyword evidence="1" id="KW-0812">Transmembrane</keyword>
<evidence type="ECO:0000256" key="1">
    <source>
        <dbReference type="SAM" id="Phobius"/>
    </source>
</evidence>
<keyword evidence="1" id="KW-0472">Membrane</keyword>
<dbReference type="PANTHER" id="PTHR33371">
    <property type="entry name" value="INTERMEMBRANE PHOSPHOLIPID TRANSPORT SYSTEM BINDING PROTEIN MLAD-RELATED"/>
    <property type="match status" value="1"/>
</dbReference>
<dbReference type="InterPro" id="IPR003399">
    <property type="entry name" value="Mce/MlaD"/>
</dbReference>
<keyword evidence="1" id="KW-1133">Transmembrane helix</keyword>
<evidence type="ECO:0000259" key="2">
    <source>
        <dbReference type="Pfam" id="PF02470"/>
    </source>
</evidence>
<protein>
    <submittedName>
        <fullName evidence="3">MCE family protein</fullName>
    </submittedName>
</protein>
<reference evidence="3" key="1">
    <citation type="journal article" date="2020" name="mSystems">
        <title>Genome- and Community-Level Interaction Insights into Carbon Utilization and Element Cycling Functions of Hydrothermarchaeota in Hydrothermal Sediment.</title>
        <authorList>
            <person name="Zhou Z."/>
            <person name="Liu Y."/>
            <person name="Xu W."/>
            <person name="Pan J."/>
            <person name="Luo Z.H."/>
            <person name="Li M."/>
        </authorList>
    </citation>
    <scope>NUCLEOTIDE SEQUENCE [LARGE SCALE GENOMIC DNA]</scope>
    <source>
        <strain evidence="3">SpSt-774</strain>
    </source>
</reference>
<dbReference type="PANTHER" id="PTHR33371:SF4">
    <property type="entry name" value="INTERMEMBRANE PHOSPHOLIPID TRANSPORT SYSTEM BINDING PROTEIN MLAD"/>
    <property type="match status" value="1"/>
</dbReference>
<evidence type="ECO:0000313" key="3">
    <source>
        <dbReference type="EMBL" id="HGV96672.1"/>
    </source>
</evidence>
<sequence>MDKEIRKTMVGIYIIGGIILFILFYIWLSGKMSLRATYDIKVYFPDVTWLRTGDPVIIYGIEKGRVKSFHIEGDKVLVILAIDRDTRIPEDSKISIRLVNYLGSDRYIKIVPGKSDKTSEFYYGVDETMLFEAIAGKLDSLASIFDNLSLPDFNEMGVNLIHLLDENLNKLFRMLKEPNEKVSSLITKVDILVDSISALTEKEGTVGKLLKSDELYKELLATNKSLRELLEDIKTNPEKYIKIKVF</sequence>
<accession>A0A7C4X7M8</accession>
<gene>
    <name evidence="3" type="ORF">ENV60_00010</name>
</gene>
<comment type="caution">
    <text evidence="3">The sequence shown here is derived from an EMBL/GenBank/DDBJ whole genome shotgun (WGS) entry which is preliminary data.</text>
</comment>
<name>A0A7C4X7M8_UNCW3</name>
<dbReference type="Pfam" id="PF02470">
    <property type="entry name" value="MlaD"/>
    <property type="match status" value="1"/>
</dbReference>
<proteinExistence type="predicted"/>
<feature type="domain" description="Mce/MlaD" evidence="2">
    <location>
        <begin position="37"/>
        <end position="113"/>
    </location>
</feature>